<reference evidence="1 2" key="2">
    <citation type="journal article" date="2022" name="Mol. Ecol. Resour.">
        <title>The genomes of chicory, endive, great burdock and yacon provide insights into Asteraceae paleo-polyploidization history and plant inulin production.</title>
        <authorList>
            <person name="Fan W."/>
            <person name="Wang S."/>
            <person name="Wang H."/>
            <person name="Wang A."/>
            <person name="Jiang F."/>
            <person name="Liu H."/>
            <person name="Zhao H."/>
            <person name="Xu D."/>
            <person name="Zhang Y."/>
        </authorList>
    </citation>
    <scope>NUCLEOTIDE SEQUENCE [LARGE SCALE GENOMIC DNA]</scope>
    <source>
        <strain evidence="2">cv. Yunnan</strain>
        <tissue evidence="1">Leaves</tissue>
    </source>
</reference>
<comment type="caution">
    <text evidence="1">The sequence shown here is derived from an EMBL/GenBank/DDBJ whole genome shotgun (WGS) entry which is preliminary data.</text>
</comment>
<dbReference type="EMBL" id="CM042021">
    <property type="protein sequence ID" value="KAI3819853.1"/>
    <property type="molecule type" value="Genomic_DNA"/>
</dbReference>
<sequence>MTDGEDDVSSEDGTKTKSVRSSHTRTIPSWVFLLPSLQQLNLANNNFTGIEISKPLNIELFGVSNVVVVVAPVQQAAWTDPVGVQPEDDVEELVSRRKIFKRDAGEGVLLREIVGFRELRGQLPGDNRGGVGFDGGVPGKDNDGGGFRRIQSKVPTRTAFPVTIDHGNMGKAWCFRLYSFLIV</sequence>
<protein>
    <submittedName>
        <fullName evidence="1">Uncharacterized protein</fullName>
    </submittedName>
</protein>
<organism evidence="1 2">
    <name type="scientific">Smallanthus sonchifolius</name>
    <dbReference type="NCBI Taxonomy" id="185202"/>
    <lineage>
        <taxon>Eukaryota</taxon>
        <taxon>Viridiplantae</taxon>
        <taxon>Streptophyta</taxon>
        <taxon>Embryophyta</taxon>
        <taxon>Tracheophyta</taxon>
        <taxon>Spermatophyta</taxon>
        <taxon>Magnoliopsida</taxon>
        <taxon>eudicotyledons</taxon>
        <taxon>Gunneridae</taxon>
        <taxon>Pentapetalae</taxon>
        <taxon>asterids</taxon>
        <taxon>campanulids</taxon>
        <taxon>Asterales</taxon>
        <taxon>Asteraceae</taxon>
        <taxon>Asteroideae</taxon>
        <taxon>Heliantheae alliance</taxon>
        <taxon>Millerieae</taxon>
        <taxon>Smallanthus</taxon>
    </lineage>
</organism>
<gene>
    <name evidence="1" type="ORF">L1987_13705</name>
</gene>
<accession>A0ACB9JIT9</accession>
<name>A0ACB9JIT9_9ASTR</name>
<proteinExistence type="predicted"/>
<dbReference type="Proteomes" id="UP001056120">
    <property type="component" value="Linkage Group LG04"/>
</dbReference>
<reference evidence="2" key="1">
    <citation type="journal article" date="2022" name="Mol. Ecol. Resour.">
        <title>The genomes of chicory, endive, great burdock and yacon provide insights into Asteraceae palaeo-polyploidization history and plant inulin production.</title>
        <authorList>
            <person name="Fan W."/>
            <person name="Wang S."/>
            <person name="Wang H."/>
            <person name="Wang A."/>
            <person name="Jiang F."/>
            <person name="Liu H."/>
            <person name="Zhao H."/>
            <person name="Xu D."/>
            <person name="Zhang Y."/>
        </authorList>
    </citation>
    <scope>NUCLEOTIDE SEQUENCE [LARGE SCALE GENOMIC DNA]</scope>
    <source>
        <strain evidence="2">cv. Yunnan</strain>
    </source>
</reference>
<keyword evidence="2" id="KW-1185">Reference proteome</keyword>
<evidence type="ECO:0000313" key="1">
    <source>
        <dbReference type="EMBL" id="KAI3819853.1"/>
    </source>
</evidence>
<evidence type="ECO:0000313" key="2">
    <source>
        <dbReference type="Proteomes" id="UP001056120"/>
    </source>
</evidence>